<comment type="caution">
    <text evidence="11">The sequence shown here is derived from an EMBL/GenBank/DDBJ whole genome shotgun (WGS) entry which is preliminary data.</text>
</comment>
<evidence type="ECO:0000256" key="3">
    <source>
        <dbReference type="ARBA" id="ARBA00022603"/>
    </source>
</evidence>
<dbReference type="Pfam" id="PF01420">
    <property type="entry name" value="Methylase_S"/>
    <property type="match status" value="1"/>
</dbReference>
<evidence type="ECO:0000256" key="7">
    <source>
        <dbReference type="ARBA" id="ARBA00023125"/>
    </source>
</evidence>
<dbReference type="Gene3D" id="3.90.220.20">
    <property type="entry name" value="DNA methylase specificity domains"/>
    <property type="match status" value="1"/>
</dbReference>
<dbReference type="InterPro" id="IPR003356">
    <property type="entry name" value="DNA_methylase_A-5"/>
</dbReference>
<dbReference type="GO" id="GO:0009007">
    <property type="term" value="F:site-specific DNA-methyltransferase (adenine-specific) activity"/>
    <property type="evidence" value="ECO:0007669"/>
    <property type="project" value="UniProtKB-EC"/>
</dbReference>
<evidence type="ECO:0000256" key="1">
    <source>
        <dbReference type="ARBA" id="ARBA00010923"/>
    </source>
</evidence>
<feature type="domain" description="Type I restriction modification DNA specificity" evidence="9">
    <location>
        <begin position="472"/>
        <end position="595"/>
    </location>
</feature>
<dbReference type="InterPro" id="IPR029063">
    <property type="entry name" value="SAM-dependent_MTases_sf"/>
</dbReference>
<keyword evidence="6" id="KW-0680">Restriction system</keyword>
<evidence type="ECO:0000259" key="9">
    <source>
        <dbReference type="Pfam" id="PF01420"/>
    </source>
</evidence>
<comment type="similarity">
    <text evidence="1">Belongs to the type-I restriction system S methylase family.</text>
</comment>
<dbReference type="GO" id="GO:0032259">
    <property type="term" value="P:methylation"/>
    <property type="evidence" value="ECO:0007669"/>
    <property type="project" value="UniProtKB-KW"/>
</dbReference>
<dbReference type="InterPro" id="IPR051537">
    <property type="entry name" value="DNA_Adenine_Mtase"/>
</dbReference>
<dbReference type="GO" id="GO:0008170">
    <property type="term" value="F:N-methyltransferase activity"/>
    <property type="evidence" value="ECO:0007669"/>
    <property type="project" value="InterPro"/>
</dbReference>
<keyword evidence="3" id="KW-0489">Methyltransferase</keyword>
<dbReference type="EMBL" id="NIQC01000008">
    <property type="protein sequence ID" value="OWZ84100.1"/>
    <property type="molecule type" value="Genomic_DNA"/>
</dbReference>
<name>A0A226C164_9FIRM</name>
<protein>
    <recommendedName>
        <fullName evidence="2">site-specific DNA-methyltransferase (adenine-specific)</fullName>
        <ecNumber evidence="2">2.1.1.72</ecNumber>
    </recommendedName>
</protein>
<keyword evidence="5" id="KW-0949">S-adenosyl-L-methionine</keyword>
<dbReference type="Pfam" id="PF02384">
    <property type="entry name" value="N6_Mtase"/>
    <property type="match status" value="1"/>
</dbReference>
<dbReference type="PRINTS" id="PR00507">
    <property type="entry name" value="N12N6MTFRASE"/>
</dbReference>
<sequence>MNRKHVLEICDQLRGEVRVEEYPHVCFPLLTIKHLFEVDTPFYIPEEVDWNNLIANGYNLVERTKQTIAKIEESNKQLKDVLNIFPSKSLSDVNLYNLMIGLDQIQNQEQSIKTLIDRLVVKGGKTSGMMHTTKTLNELLVSLLDPVHGSFYDGTAGLSNTLIEAKQYAEEKQGELQLYGQELDPKVWALGKMTLILNGYYDAVLQREDSLRNPMTTEDNNLKTFDYIGMSIPFGLRDWGVEEAKSDLFGRFRFGIPSKQHGDMAFILHALTSLNHSGKAALIVPHGVLFRGGSEAKIRKKLIDNDVIEGVVDLPSGLFAGTNIPVSILVLNKFKPEEFSNKIFMVNAKDVKSQGLELSREGLDRIIKTYGNKDINEGFSKWISNDDIEDHSLLVKNYFEDREVTTSIGRFKVDRKDYENNTKTIPLMSLGTFYRGLNTHAYKAQDSDEPTHKILQLSNVENGEIFLDDADTYNAKDLKNPSSYEVQPGDVIISSRGSSIKIAVIPEGIENTLLSHNFIGFRPSGNVDPNFIKYFLESPVGINYLSSFQKGSTVSVLKVNDIEKIYLPKLPLEEQQVIAEKLQDADLRLKNKIQEAKEEHKKQYFDAYESLDINESITEINGY</sequence>
<evidence type="ECO:0000256" key="8">
    <source>
        <dbReference type="ARBA" id="ARBA00047942"/>
    </source>
</evidence>
<gene>
    <name evidence="11" type="ORF">CDO51_05135</name>
</gene>
<comment type="catalytic activity">
    <reaction evidence="8">
        <text>a 2'-deoxyadenosine in DNA + S-adenosyl-L-methionine = an N(6)-methyl-2'-deoxyadenosine in DNA + S-adenosyl-L-homocysteine + H(+)</text>
        <dbReference type="Rhea" id="RHEA:15197"/>
        <dbReference type="Rhea" id="RHEA-COMP:12418"/>
        <dbReference type="Rhea" id="RHEA-COMP:12419"/>
        <dbReference type="ChEBI" id="CHEBI:15378"/>
        <dbReference type="ChEBI" id="CHEBI:57856"/>
        <dbReference type="ChEBI" id="CHEBI:59789"/>
        <dbReference type="ChEBI" id="CHEBI:90615"/>
        <dbReference type="ChEBI" id="CHEBI:90616"/>
        <dbReference type="EC" id="2.1.1.72"/>
    </reaction>
</comment>
<keyword evidence="7" id="KW-0238">DNA-binding</keyword>
<evidence type="ECO:0000256" key="5">
    <source>
        <dbReference type="ARBA" id="ARBA00022691"/>
    </source>
</evidence>
<dbReference type="Gene3D" id="3.40.50.150">
    <property type="entry name" value="Vaccinia Virus protein VP39"/>
    <property type="match status" value="1"/>
</dbReference>
<evidence type="ECO:0000313" key="11">
    <source>
        <dbReference type="EMBL" id="OWZ84100.1"/>
    </source>
</evidence>
<dbReference type="Proteomes" id="UP000214588">
    <property type="component" value="Unassembled WGS sequence"/>
</dbReference>
<dbReference type="OrthoDB" id="9814572at2"/>
<evidence type="ECO:0000256" key="4">
    <source>
        <dbReference type="ARBA" id="ARBA00022679"/>
    </source>
</evidence>
<proteinExistence type="inferred from homology"/>
<dbReference type="InterPro" id="IPR000055">
    <property type="entry name" value="Restrct_endonuc_typeI_TRD"/>
</dbReference>
<dbReference type="PANTHER" id="PTHR42933:SF4">
    <property type="entry name" value="TYPE I RESTRICTION ENZYME ECOKI METHYLASE SUBUNIT"/>
    <property type="match status" value="1"/>
</dbReference>
<reference evidence="11 12" key="1">
    <citation type="submission" date="2017-06" db="EMBL/GenBank/DDBJ databases">
        <title>Draft Genome Sequence of Natranaerobius trueperi halophilic, alkalithermophilic bacteria from soda lakes.</title>
        <authorList>
            <person name="Zhao B."/>
        </authorList>
    </citation>
    <scope>NUCLEOTIDE SEQUENCE [LARGE SCALE GENOMIC DNA]</scope>
    <source>
        <strain evidence="11 12">DSM 18760</strain>
    </source>
</reference>
<keyword evidence="12" id="KW-1185">Reference proteome</keyword>
<dbReference type="GO" id="GO:0003677">
    <property type="term" value="F:DNA binding"/>
    <property type="evidence" value="ECO:0007669"/>
    <property type="project" value="UniProtKB-KW"/>
</dbReference>
<dbReference type="EC" id="2.1.1.72" evidence="2"/>
<evidence type="ECO:0000313" key="12">
    <source>
        <dbReference type="Proteomes" id="UP000214588"/>
    </source>
</evidence>
<dbReference type="GO" id="GO:0009307">
    <property type="term" value="P:DNA restriction-modification system"/>
    <property type="evidence" value="ECO:0007669"/>
    <property type="project" value="UniProtKB-KW"/>
</dbReference>
<dbReference type="InterPro" id="IPR044946">
    <property type="entry name" value="Restrct_endonuc_typeI_TRD_sf"/>
</dbReference>
<dbReference type="RefSeq" id="WP_089023233.1">
    <property type="nucleotide sequence ID" value="NZ_NIQC01000008.1"/>
</dbReference>
<dbReference type="SUPFAM" id="SSF116734">
    <property type="entry name" value="DNA methylase specificity domain"/>
    <property type="match status" value="1"/>
</dbReference>
<accession>A0A226C164</accession>
<dbReference type="PANTHER" id="PTHR42933">
    <property type="entry name" value="SLR6095 PROTEIN"/>
    <property type="match status" value="1"/>
</dbReference>
<evidence type="ECO:0000256" key="6">
    <source>
        <dbReference type="ARBA" id="ARBA00022747"/>
    </source>
</evidence>
<evidence type="ECO:0000256" key="2">
    <source>
        <dbReference type="ARBA" id="ARBA00011900"/>
    </source>
</evidence>
<keyword evidence="4" id="KW-0808">Transferase</keyword>
<feature type="domain" description="DNA methylase adenine-specific" evidence="10">
    <location>
        <begin position="116"/>
        <end position="403"/>
    </location>
</feature>
<evidence type="ECO:0000259" key="10">
    <source>
        <dbReference type="Pfam" id="PF02384"/>
    </source>
</evidence>
<dbReference type="SUPFAM" id="SSF53335">
    <property type="entry name" value="S-adenosyl-L-methionine-dependent methyltransferases"/>
    <property type="match status" value="1"/>
</dbReference>
<dbReference type="AlphaFoldDB" id="A0A226C164"/>
<organism evidence="11 12">
    <name type="scientific">Natranaerobius trueperi</name>
    <dbReference type="NCBI Taxonomy" id="759412"/>
    <lineage>
        <taxon>Bacteria</taxon>
        <taxon>Bacillati</taxon>
        <taxon>Bacillota</taxon>
        <taxon>Clostridia</taxon>
        <taxon>Natranaerobiales</taxon>
        <taxon>Natranaerobiaceae</taxon>
        <taxon>Natranaerobius</taxon>
    </lineage>
</organism>